<evidence type="ECO:0000313" key="2">
    <source>
        <dbReference type="EMBL" id="MED6273669.1"/>
    </source>
</evidence>
<dbReference type="Proteomes" id="UP001352852">
    <property type="component" value="Unassembled WGS sequence"/>
</dbReference>
<feature type="compositionally biased region" description="Basic residues" evidence="1">
    <location>
        <begin position="16"/>
        <end position="27"/>
    </location>
</feature>
<evidence type="ECO:0000256" key="1">
    <source>
        <dbReference type="SAM" id="MobiDB-lite"/>
    </source>
</evidence>
<sequence length="87" mass="9752">MEATGGGSAASWIKPPSHHLHHHHHHHQEQQEQQQEQRAVSICVCLSDLHAMRCKTDLPGSHCLCFGDKHENWASAAHRASELKGHQ</sequence>
<proteinExistence type="predicted"/>
<reference evidence="2 3" key="1">
    <citation type="submission" date="2021-06" db="EMBL/GenBank/DDBJ databases">
        <authorList>
            <person name="Palmer J.M."/>
        </authorList>
    </citation>
    <scope>NUCLEOTIDE SEQUENCE [LARGE SCALE GENOMIC DNA]</scope>
    <source>
        <strain evidence="2 3">CL_MEX2019</strain>
        <tissue evidence="2">Muscle</tissue>
    </source>
</reference>
<dbReference type="EMBL" id="JAHUTJ010025119">
    <property type="protein sequence ID" value="MED6273669.1"/>
    <property type="molecule type" value="Genomic_DNA"/>
</dbReference>
<evidence type="ECO:0000313" key="3">
    <source>
        <dbReference type="Proteomes" id="UP001352852"/>
    </source>
</evidence>
<gene>
    <name evidence="2" type="ORF">CHARACLAT_008874</name>
</gene>
<feature type="region of interest" description="Disordered" evidence="1">
    <location>
        <begin position="1"/>
        <end position="34"/>
    </location>
</feature>
<keyword evidence="3" id="KW-1185">Reference proteome</keyword>
<protein>
    <submittedName>
        <fullName evidence="2">Uncharacterized protein</fullName>
    </submittedName>
</protein>
<organism evidence="2 3">
    <name type="scientific">Characodon lateralis</name>
    <dbReference type="NCBI Taxonomy" id="208331"/>
    <lineage>
        <taxon>Eukaryota</taxon>
        <taxon>Metazoa</taxon>
        <taxon>Chordata</taxon>
        <taxon>Craniata</taxon>
        <taxon>Vertebrata</taxon>
        <taxon>Euteleostomi</taxon>
        <taxon>Actinopterygii</taxon>
        <taxon>Neopterygii</taxon>
        <taxon>Teleostei</taxon>
        <taxon>Neoteleostei</taxon>
        <taxon>Acanthomorphata</taxon>
        <taxon>Ovalentaria</taxon>
        <taxon>Atherinomorphae</taxon>
        <taxon>Cyprinodontiformes</taxon>
        <taxon>Goodeidae</taxon>
        <taxon>Characodon</taxon>
    </lineage>
</organism>
<accession>A0ABU7DIP5</accession>
<comment type="caution">
    <text evidence="2">The sequence shown here is derived from an EMBL/GenBank/DDBJ whole genome shotgun (WGS) entry which is preliminary data.</text>
</comment>
<name>A0ABU7DIP5_9TELE</name>